<feature type="domain" description="Aldehyde dehydrogenase" evidence="1">
    <location>
        <begin position="23"/>
        <end position="99"/>
    </location>
</feature>
<evidence type="ECO:0000313" key="3">
    <source>
        <dbReference type="RefSeq" id="XP_013387576.1"/>
    </source>
</evidence>
<keyword evidence="2" id="KW-1185">Reference proteome</keyword>
<protein>
    <submittedName>
        <fullName evidence="3">Aldehyde dehydrogenase X, mitochondrial</fullName>
    </submittedName>
</protein>
<dbReference type="Gene3D" id="3.40.605.10">
    <property type="entry name" value="Aldehyde Dehydrogenase, Chain A, domain 1"/>
    <property type="match status" value="1"/>
</dbReference>
<dbReference type="OrthoDB" id="310895at2759"/>
<dbReference type="InParanoid" id="A0A1S3HPV6"/>
<dbReference type="KEGG" id="lak:106156723"/>
<proteinExistence type="predicted"/>
<evidence type="ECO:0000313" key="2">
    <source>
        <dbReference type="Proteomes" id="UP000085678"/>
    </source>
</evidence>
<gene>
    <name evidence="3" type="primary">LOC106156723</name>
</gene>
<dbReference type="InterPro" id="IPR016161">
    <property type="entry name" value="Ald_DH/histidinol_DH"/>
</dbReference>
<dbReference type="Pfam" id="PF00171">
    <property type="entry name" value="Aldedh"/>
    <property type="match status" value="1"/>
</dbReference>
<dbReference type="InterPro" id="IPR015590">
    <property type="entry name" value="Aldehyde_DH_dom"/>
</dbReference>
<dbReference type="GeneID" id="106156723"/>
<dbReference type="PANTHER" id="PTHR11699">
    <property type="entry name" value="ALDEHYDE DEHYDROGENASE-RELATED"/>
    <property type="match status" value="1"/>
</dbReference>
<accession>A0A1S3HPV6</accession>
<dbReference type="AlphaFoldDB" id="A0A1S3HPV6"/>
<dbReference type="InterPro" id="IPR016162">
    <property type="entry name" value="Ald_DH_N"/>
</dbReference>
<organism evidence="2 3">
    <name type="scientific">Lingula anatina</name>
    <name type="common">Brachiopod</name>
    <name type="synonym">Lingula unguis</name>
    <dbReference type="NCBI Taxonomy" id="7574"/>
    <lineage>
        <taxon>Eukaryota</taxon>
        <taxon>Metazoa</taxon>
        <taxon>Spiralia</taxon>
        <taxon>Lophotrochozoa</taxon>
        <taxon>Brachiopoda</taxon>
        <taxon>Linguliformea</taxon>
        <taxon>Lingulata</taxon>
        <taxon>Lingulida</taxon>
        <taxon>Linguloidea</taxon>
        <taxon>Lingulidae</taxon>
        <taxon>Lingula</taxon>
    </lineage>
</organism>
<evidence type="ECO:0000259" key="1">
    <source>
        <dbReference type="Pfam" id="PF00171"/>
    </source>
</evidence>
<dbReference type="GO" id="GO:0016491">
    <property type="term" value="F:oxidoreductase activity"/>
    <property type="evidence" value="ECO:0007669"/>
    <property type="project" value="InterPro"/>
</dbReference>
<dbReference type="Proteomes" id="UP000085678">
    <property type="component" value="Unplaced"/>
</dbReference>
<dbReference type="RefSeq" id="XP_013387576.1">
    <property type="nucleotide sequence ID" value="XM_013532122.1"/>
</dbReference>
<name>A0A1S3HPV6_LINAN</name>
<dbReference type="STRING" id="7574.A0A1S3HPV6"/>
<dbReference type="SUPFAM" id="SSF53720">
    <property type="entry name" value="ALDH-like"/>
    <property type="match status" value="1"/>
</dbReference>
<sequence>MSTPEPIPNPEVKYTQIFINNEWVNSVSGKTFPTINPYTGEKICDVQEGDKADIDVAVKAAREAFALGSPWRRMDASKRGLLLNKFADLMMRDRVYLAVSYFSEFSIFEKAPV</sequence>
<reference evidence="3" key="1">
    <citation type="submission" date="2025-08" db="UniProtKB">
        <authorList>
            <consortium name="RefSeq"/>
        </authorList>
    </citation>
    <scope>IDENTIFICATION</scope>
    <source>
        <tissue evidence="3">Gonads</tissue>
    </source>
</reference>
<dbReference type="OMA" id="KANYATA"/>